<comment type="subcellular location">
    <subcellularLocation>
        <location evidence="10">Cell membrane</location>
        <topology evidence="10">Multi-pass membrane protein</topology>
    </subcellularLocation>
</comment>
<dbReference type="KEGG" id="bacg:D2962_06870"/>
<evidence type="ECO:0000256" key="7">
    <source>
        <dbReference type="ARBA" id="ARBA00023136"/>
    </source>
</evidence>
<feature type="transmembrane region" description="Helical" evidence="10">
    <location>
        <begin position="78"/>
        <end position="98"/>
    </location>
</feature>
<feature type="transmembrane region" description="Helical" evidence="10">
    <location>
        <begin position="144"/>
        <end position="167"/>
    </location>
</feature>
<dbReference type="NCBIfam" id="TIGR00023">
    <property type="entry name" value="glycerol-3-phosphate 1-O-acyltransferase PlsY"/>
    <property type="match status" value="1"/>
</dbReference>
<comment type="similarity">
    <text evidence="10">Belongs to the PlsY family.</text>
</comment>
<comment type="pathway">
    <text evidence="10">Lipid metabolism; phospholipid metabolism.</text>
</comment>
<protein>
    <recommendedName>
        <fullName evidence="10">Glycerol-3-phosphate acyltransferase</fullName>
    </recommendedName>
    <alternativeName>
        <fullName evidence="10">Acyl-PO4 G3P acyltransferase</fullName>
    </alternativeName>
    <alternativeName>
        <fullName evidence="10">Acyl-phosphate--glycerol-3-phosphate acyltransferase</fullName>
    </alternativeName>
    <alternativeName>
        <fullName evidence="10">G3P acyltransferase</fullName>
        <shortName evidence="10">GPAT</shortName>
        <ecNumber evidence="10">2.3.1.275</ecNumber>
    </alternativeName>
    <alternativeName>
        <fullName evidence="10">Lysophosphatidic acid synthase</fullName>
        <shortName evidence="10">LPA synthase</shortName>
    </alternativeName>
</protein>
<keyword evidence="2 10" id="KW-0444">Lipid biosynthesis</keyword>
<keyword evidence="4 10" id="KW-0812">Transmembrane</keyword>
<dbReference type="EMBL" id="CP033169">
    <property type="protein sequence ID" value="AYO30380.1"/>
    <property type="molecule type" value="Genomic_DNA"/>
</dbReference>
<dbReference type="PANTHER" id="PTHR30309:SF0">
    <property type="entry name" value="GLYCEROL-3-PHOSPHATE ACYLTRANSFERASE-RELATED"/>
    <property type="match status" value="1"/>
</dbReference>
<dbReference type="RefSeq" id="WP_120766621.1">
    <property type="nucleotide sequence ID" value="NZ_CP033169.1"/>
</dbReference>
<keyword evidence="1 10" id="KW-1003">Cell membrane</keyword>
<evidence type="ECO:0000256" key="6">
    <source>
        <dbReference type="ARBA" id="ARBA00023098"/>
    </source>
</evidence>
<evidence type="ECO:0000256" key="10">
    <source>
        <dbReference type="HAMAP-Rule" id="MF_01043"/>
    </source>
</evidence>
<dbReference type="GO" id="GO:0043772">
    <property type="term" value="F:acyl-phosphate glycerol-3-phosphate acyltransferase activity"/>
    <property type="evidence" value="ECO:0007669"/>
    <property type="project" value="UniProtKB-UniRule"/>
</dbReference>
<evidence type="ECO:0000256" key="1">
    <source>
        <dbReference type="ARBA" id="ARBA00022475"/>
    </source>
</evidence>
<keyword evidence="7 10" id="KW-0472">Membrane</keyword>
<dbReference type="AlphaFoldDB" id="A0A3G2R4K7"/>
<keyword evidence="6 10" id="KW-0443">Lipid metabolism</keyword>
<organism evidence="11 12">
    <name type="scientific">Biomaibacter acetigenes</name>
    <dbReference type="NCBI Taxonomy" id="2316383"/>
    <lineage>
        <taxon>Bacteria</taxon>
        <taxon>Bacillati</taxon>
        <taxon>Bacillota</taxon>
        <taxon>Clostridia</taxon>
        <taxon>Thermosediminibacterales</taxon>
        <taxon>Tepidanaerobacteraceae</taxon>
        <taxon>Biomaibacter</taxon>
    </lineage>
</organism>
<evidence type="ECO:0000256" key="2">
    <source>
        <dbReference type="ARBA" id="ARBA00022516"/>
    </source>
</evidence>
<dbReference type="UniPathway" id="UPA00085"/>
<keyword evidence="5 10" id="KW-1133">Transmembrane helix</keyword>
<evidence type="ECO:0000256" key="4">
    <source>
        <dbReference type="ARBA" id="ARBA00022692"/>
    </source>
</evidence>
<reference evidence="11 12" key="1">
    <citation type="submission" date="2018-10" db="EMBL/GenBank/DDBJ databases">
        <authorList>
            <person name="Zhang X."/>
        </authorList>
    </citation>
    <scope>NUCLEOTIDE SEQUENCE [LARGE SCALE GENOMIC DNA]</scope>
    <source>
        <strain evidence="11 12">SK-G1</strain>
    </source>
</reference>
<evidence type="ECO:0000313" key="11">
    <source>
        <dbReference type="EMBL" id="AYO30380.1"/>
    </source>
</evidence>
<comment type="function">
    <text evidence="10">Catalyzes the transfer of an acyl group from acyl-phosphate (acyl-PO(4)) to glycerol-3-phosphate (G3P) to form lysophosphatidic acid (LPA). This enzyme utilizes acyl-phosphate as fatty acyl donor, but not acyl-CoA or acyl-ACP.</text>
</comment>
<evidence type="ECO:0000256" key="8">
    <source>
        <dbReference type="ARBA" id="ARBA00023209"/>
    </source>
</evidence>
<feature type="transmembrane region" description="Helical" evidence="10">
    <location>
        <begin position="6"/>
        <end position="25"/>
    </location>
</feature>
<name>A0A3G2R4K7_9FIRM</name>
<evidence type="ECO:0000313" key="12">
    <source>
        <dbReference type="Proteomes" id="UP000280960"/>
    </source>
</evidence>
<dbReference type="SMART" id="SM01207">
    <property type="entry name" value="G3P_acyltransf"/>
    <property type="match status" value="1"/>
</dbReference>
<dbReference type="Pfam" id="PF02660">
    <property type="entry name" value="G3P_acyltransf"/>
    <property type="match status" value="1"/>
</dbReference>
<feature type="transmembrane region" description="Helical" evidence="10">
    <location>
        <begin position="46"/>
        <end position="72"/>
    </location>
</feature>
<keyword evidence="11" id="KW-0012">Acyltransferase</keyword>
<dbReference type="PANTHER" id="PTHR30309">
    <property type="entry name" value="INNER MEMBRANE PROTEIN YGIH"/>
    <property type="match status" value="1"/>
</dbReference>
<keyword evidence="12" id="KW-1185">Reference proteome</keyword>
<evidence type="ECO:0000256" key="3">
    <source>
        <dbReference type="ARBA" id="ARBA00022679"/>
    </source>
</evidence>
<dbReference type="HAMAP" id="MF_01043">
    <property type="entry name" value="PlsY"/>
    <property type="match status" value="1"/>
</dbReference>
<dbReference type="Proteomes" id="UP000280960">
    <property type="component" value="Chromosome"/>
</dbReference>
<evidence type="ECO:0000256" key="9">
    <source>
        <dbReference type="ARBA" id="ARBA00023264"/>
    </source>
</evidence>
<keyword evidence="8 10" id="KW-0594">Phospholipid biosynthesis</keyword>
<comment type="catalytic activity">
    <reaction evidence="10">
        <text>an acyl phosphate + sn-glycerol 3-phosphate = a 1-acyl-sn-glycero-3-phosphate + phosphate</text>
        <dbReference type="Rhea" id="RHEA:34075"/>
        <dbReference type="ChEBI" id="CHEBI:43474"/>
        <dbReference type="ChEBI" id="CHEBI:57597"/>
        <dbReference type="ChEBI" id="CHEBI:57970"/>
        <dbReference type="ChEBI" id="CHEBI:59918"/>
        <dbReference type="EC" id="2.3.1.275"/>
    </reaction>
</comment>
<dbReference type="GO" id="GO:0005886">
    <property type="term" value="C:plasma membrane"/>
    <property type="evidence" value="ECO:0007669"/>
    <property type="project" value="UniProtKB-SubCell"/>
</dbReference>
<gene>
    <name evidence="10 11" type="primary">plsY</name>
    <name evidence="11" type="ORF">D2962_06870</name>
</gene>
<dbReference type="GO" id="GO:0008654">
    <property type="term" value="P:phospholipid biosynthetic process"/>
    <property type="evidence" value="ECO:0007669"/>
    <property type="project" value="UniProtKB-UniRule"/>
</dbReference>
<accession>A0A3G2R4K7</accession>
<dbReference type="EC" id="2.3.1.275" evidence="10"/>
<feature type="transmembrane region" description="Helical" evidence="10">
    <location>
        <begin position="110"/>
        <end position="132"/>
    </location>
</feature>
<keyword evidence="3 10" id="KW-0808">Transferase</keyword>
<evidence type="ECO:0000256" key="5">
    <source>
        <dbReference type="ARBA" id="ARBA00022989"/>
    </source>
</evidence>
<comment type="subunit">
    <text evidence="10">Probably interacts with PlsX.</text>
</comment>
<dbReference type="InterPro" id="IPR003811">
    <property type="entry name" value="G3P_acylTferase_PlsY"/>
</dbReference>
<keyword evidence="9 10" id="KW-1208">Phospholipid metabolism</keyword>
<proteinExistence type="inferred from homology"/>
<sequence>MIVLGLIASYFLGSISTAYVLVKLMKGIDIRTVGSRNAGATNVQRVLGTGPALLVFVLDVLKGVLAVMIGRLVGGPIISLWCGIAAVVGHNWPLFFGLRGGKGTATSFGVLWAIMPNIALIITVVGFTTIAITKYVSLGSILGAPLLLILVIVTGKSWHYIIFAFILMSMTLYRHRENIVRLLEGRESRLGQKVKRVK</sequence>